<protein>
    <submittedName>
        <fullName evidence="1">Uncharacterized protein</fullName>
    </submittedName>
</protein>
<dbReference type="Proteomes" id="UP000829276">
    <property type="component" value="Segment"/>
</dbReference>
<accession>A0AC61TS97</accession>
<evidence type="ECO:0000313" key="2">
    <source>
        <dbReference type="Proteomes" id="UP000829276"/>
    </source>
</evidence>
<sequence length="136" mass="16257">MNLDQAKTLLINLLDCGWLDLQALEKIERDFSEIIEYHNDNYGDSQKISLNSLLDVNFQLTLSEINNFIENKIEELEEDEKEDEAEELRTLDAYEDFETFTNFIDTHIWLRNNQDIYEKYEKELEPIFNKCGYSPF</sequence>
<dbReference type="EMBL" id="OM634653">
    <property type="protein sequence ID" value="UNH58566.1"/>
    <property type="molecule type" value="Genomic_DNA"/>
</dbReference>
<reference evidence="1" key="1">
    <citation type="submission" date="2022-02" db="EMBL/GenBank/DDBJ databases">
        <authorList>
            <person name="Nazir A."/>
            <person name="Chen Y."/>
            <person name="Liu Y."/>
        </authorList>
    </citation>
    <scope>NUCLEOTIDE SEQUENCE</scope>
</reference>
<evidence type="ECO:0000313" key="1">
    <source>
        <dbReference type="EMBL" id="UNH58566.1"/>
    </source>
</evidence>
<name>A0AC61TS97_9CAUD</name>
<proteinExistence type="predicted"/>
<keyword evidence="2" id="KW-1185">Reference proteome</keyword>
<organism evidence="1 2">
    <name type="scientific">Bacillus phage vB_BsuS_PJN02</name>
    <dbReference type="NCBI Taxonomy" id="2920374"/>
    <lineage>
        <taxon>Viruses</taxon>
        <taxon>Duplodnaviria</taxon>
        <taxon>Heunggongvirae</taxon>
        <taxon>Uroviricota</taxon>
        <taxon>Caudoviricetes</taxon>
        <taxon>Heleneionescovirinae</taxon>
        <taxon>Zhangjivirus</taxon>
        <taxon>Zhangjivirus PJN02</taxon>
    </lineage>
</organism>